<dbReference type="PROSITE" id="PS50005">
    <property type="entry name" value="TPR"/>
    <property type="match status" value="1"/>
</dbReference>
<feature type="compositionally biased region" description="Gly residues" evidence="3">
    <location>
        <begin position="1289"/>
        <end position="1298"/>
    </location>
</feature>
<dbReference type="Pfam" id="PF10373">
    <property type="entry name" value="EST1_DNA_bind"/>
    <property type="match status" value="1"/>
</dbReference>
<evidence type="ECO:0000259" key="5">
    <source>
        <dbReference type="Pfam" id="PF10374"/>
    </source>
</evidence>
<feature type="compositionally biased region" description="Polar residues" evidence="3">
    <location>
        <begin position="1238"/>
        <end position="1265"/>
    </location>
</feature>
<organism evidence="6 7">
    <name type="scientific">Littorina saxatilis</name>
    <dbReference type="NCBI Taxonomy" id="31220"/>
    <lineage>
        <taxon>Eukaryota</taxon>
        <taxon>Metazoa</taxon>
        <taxon>Spiralia</taxon>
        <taxon>Lophotrochozoa</taxon>
        <taxon>Mollusca</taxon>
        <taxon>Gastropoda</taxon>
        <taxon>Caenogastropoda</taxon>
        <taxon>Littorinimorpha</taxon>
        <taxon>Littorinoidea</taxon>
        <taxon>Littorinidae</taxon>
        <taxon>Littorina</taxon>
    </lineage>
</organism>
<gene>
    <name evidence="6" type="ORF">V1264_006248</name>
</gene>
<feature type="region of interest" description="Disordered" evidence="3">
    <location>
        <begin position="988"/>
        <end position="1076"/>
    </location>
</feature>
<feature type="compositionally biased region" description="Low complexity" evidence="3">
    <location>
        <begin position="856"/>
        <end position="895"/>
    </location>
</feature>
<feature type="region of interest" description="Disordered" evidence="3">
    <location>
        <begin position="1169"/>
        <end position="1206"/>
    </location>
</feature>
<dbReference type="SUPFAM" id="SSF48452">
    <property type="entry name" value="TPR-like"/>
    <property type="match status" value="1"/>
</dbReference>
<dbReference type="PANTHER" id="PTHR15696:SF5">
    <property type="entry name" value="NONSENSE-MEDIATED MRNA DECAY FACTOR SMG7"/>
    <property type="match status" value="1"/>
</dbReference>
<feature type="region of interest" description="Disordered" evidence="3">
    <location>
        <begin position="576"/>
        <end position="813"/>
    </location>
</feature>
<evidence type="ECO:0000256" key="2">
    <source>
        <dbReference type="PROSITE-ProRule" id="PRU00339"/>
    </source>
</evidence>
<dbReference type="PANTHER" id="PTHR15696">
    <property type="entry name" value="SMG-7 SUPPRESSOR WITH MORPHOLOGICAL EFFECT ON GENITALIA PROTEIN 7"/>
    <property type="match status" value="1"/>
</dbReference>
<feature type="domain" description="DNA/RNA-binding" evidence="4">
    <location>
        <begin position="229"/>
        <end position="527"/>
    </location>
</feature>
<dbReference type="GO" id="GO:0070034">
    <property type="term" value="F:telomerase RNA binding"/>
    <property type="evidence" value="ECO:0007669"/>
    <property type="project" value="TreeGrafter"/>
</dbReference>
<comment type="caution">
    <text evidence="6">The sequence shown here is derived from an EMBL/GenBank/DDBJ whole genome shotgun (WGS) entry which is preliminary data.</text>
</comment>
<dbReference type="InterPro" id="IPR018834">
    <property type="entry name" value="DNA/RNA-bd_Est1-type"/>
</dbReference>
<feature type="region of interest" description="Disordered" evidence="3">
    <location>
        <begin position="855"/>
        <end position="895"/>
    </location>
</feature>
<evidence type="ECO:0000313" key="6">
    <source>
        <dbReference type="EMBL" id="KAK7094740.1"/>
    </source>
</evidence>
<dbReference type="Gene3D" id="1.25.40.10">
    <property type="entry name" value="Tetratricopeptide repeat domain"/>
    <property type="match status" value="1"/>
</dbReference>
<keyword evidence="1" id="KW-0866">Nonsense-mediated mRNA decay</keyword>
<feature type="compositionally biased region" description="Low complexity" evidence="3">
    <location>
        <begin position="715"/>
        <end position="733"/>
    </location>
</feature>
<evidence type="ECO:0008006" key="8">
    <source>
        <dbReference type="Google" id="ProtNLM"/>
    </source>
</evidence>
<keyword evidence="2" id="KW-0802">TPR repeat</keyword>
<accession>A0AAN9AWJ0</accession>
<dbReference type="GO" id="GO:0005697">
    <property type="term" value="C:telomerase holoenzyme complex"/>
    <property type="evidence" value="ECO:0007669"/>
    <property type="project" value="TreeGrafter"/>
</dbReference>
<evidence type="ECO:0000313" key="7">
    <source>
        <dbReference type="Proteomes" id="UP001374579"/>
    </source>
</evidence>
<dbReference type="Pfam" id="PF10374">
    <property type="entry name" value="EST1"/>
    <property type="match status" value="1"/>
</dbReference>
<evidence type="ECO:0000259" key="4">
    <source>
        <dbReference type="Pfam" id="PF10373"/>
    </source>
</evidence>
<evidence type="ECO:0000256" key="3">
    <source>
        <dbReference type="SAM" id="MobiDB-lite"/>
    </source>
</evidence>
<dbReference type="InterPro" id="IPR019734">
    <property type="entry name" value="TPR_rpt"/>
</dbReference>
<dbReference type="GO" id="GO:0042162">
    <property type="term" value="F:telomeric DNA binding"/>
    <property type="evidence" value="ECO:0007669"/>
    <property type="project" value="TreeGrafter"/>
</dbReference>
<feature type="region of interest" description="Disordered" evidence="3">
    <location>
        <begin position="1238"/>
        <end position="1348"/>
    </location>
</feature>
<feature type="region of interest" description="Disordered" evidence="3">
    <location>
        <begin position="371"/>
        <end position="397"/>
    </location>
</feature>
<feature type="compositionally biased region" description="Polar residues" evidence="3">
    <location>
        <begin position="948"/>
        <end position="961"/>
    </location>
</feature>
<proteinExistence type="predicted"/>
<feature type="compositionally biased region" description="Low complexity" evidence="3">
    <location>
        <begin position="765"/>
        <end position="813"/>
    </location>
</feature>
<sequence>MDGQNELGCSNIEVLLVIKNGDPKSSNSLNDCHNLHLQLFDVAVTFRQAESLKATLVENGKTAADSGKGPLDGGKTISEGGKGVSDVWVTRQKLEDVYKHLLLMDLEYALDKKVEQDLWNHAFKNQITLLQAQAKDKHNPKKAEVQANLNLFLETASGFYLQFLQLICSTFKLDLPFRRKSSAFGVMKEKAQLRAKITPPKKSSCLYICQYCLVHLGDIARYRQQGEQAQTYYRHAVNLSPQNGQPYNQLAILEVNRNNKLSSVFYYVRSLAVRHPFPVAATNLEKFYTKLIKDTSEFKGKMAQNEFVNAFLQFQALLHLAADFNRASYLCSRILSCLPTHLVSQTFSASVLVQCVAITIFTLNHVRHVPSGGEATSTTSSPKGSLEGGGGEQGGDKWIRLTSPSSTAHQVEVLLSSDEQKSLDIILGFTASVLELLVQHTPQLPAKSRESPTLPAIQVLLDWLRHSPDVITLQPFANSNIWGHLAKLLNSVQQFQEGKPTPDLSKYEEVPLPEDTELRCFQPIEKAHSKYSFSRIPVDGFPRGVEELVRCMRLVNQGKAITEEFPELKMTAIQQNDPPHINFSGPLVMKSIDSSSTSQERRAKQNVAMQAIIKHGQGNQSDTGKGKQDGSSPELGGSPKYLLGTVTSEPQFMKHGGGGSGNRLQTSPQLSPRLSRRGQSPQARDTSPMQGFTSPRVASPRPGGGRVTSLLPATQQQQSPPQGQARKQQQQSAMNKGAQQKPPGLQGSQPQTQPALSSQQPVMSAQQPFSAQQQQQQMTAHPPQQQQMSPQQQQQHGLAQQQMSMPQQQQQSPIAVQNFHAGKVRFQAPVGPTSPPIRGHGAPQHVYPSNAPFPEQGHAGQGHMAQGHGQMPQGHGFQGQGVMQGHQQEGQQVGGVPQYSPYQINFPSMGGDRFQVPGIRGAGSQGMVHPQMDTHRMQQPFPAVQGVVTSHQASGLAQNPAPNAGSRHPSPNMPLNQERLAALRLASQIAHAQAQQQGGGGEVVIPSHPSHPSQQQEQQQPQPLHHPMTRAPIQRPPIVNQSPASRGGTGISPAPNSPVAYPASQPFHPGMGMPQRPTGDIPMHTFSASRPHPQGPRPHMQGPVPPRGHEMGMGPGPHSRISAPPIPMPGGHHGQGGAGFSALMTGLFHEEGGGGSRSDGVRGFQALSPLTIQPPKSSPPDTRICSSFQGHAEGTPKPEKQGGMLVEKREPEPVILRVAMPVGQPGGEYSLFASSSPWSMPLNTGPDTKSMASSPFSSQDSSMRNSPVVGSDPQTAGPYDNAARHKGPQGEGWVGQGQGYEEQKGRGPSQGQHAGNMPVMWTEAPANAMTPLERLLEQQRMQRQTDPH</sequence>
<feature type="region of interest" description="Disordered" evidence="3">
    <location>
        <begin position="948"/>
        <end position="974"/>
    </location>
</feature>
<dbReference type="InterPro" id="IPR045153">
    <property type="entry name" value="Est1/Ebs1-like"/>
</dbReference>
<feature type="compositionally biased region" description="Low complexity" evidence="3">
    <location>
        <begin position="1006"/>
        <end position="1026"/>
    </location>
</feature>
<feature type="compositionally biased region" description="Polar residues" evidence="3">
    <location>
        <begin position="374"/>
        <end position="383"/>
    </location>
</feature>
<evidence type="ECO:0000256" key="1">
    <source>
        <dbReference type="ARBA" id="ARBA00023161"/>
    </source>
</evidence>
<feature type="repeat" description="TPR" evidence="2">
    <location>
        <begin position="210"/>
        <end position="243"/>
    </location>
</feature>
<dbReference type="GO" id="GO:0000184">
    <property type="term" value="P:nuclear-transcribed mRNA catabolic process, nonsense-mediated decay"/>
    <property type="evidence" value="ECO:0007669"/>
    <property type="project" value="UniProtKB-KW"/>
</dbReference>
<feature type="compositionally biased region" description="Polar residues" evidence="3">
    <location>
        <begin position="662"/>
        <end position="693"/>
    </location>
</feature>
<dbReference type="Proteomes" id="UP001374579">
    <property type="component" value="Unassembled WGS sequence"/>
</dbReference>
<dbReference type="EMBL" id="JBAMIC010000018">
    <property type="protein sequence ID" value="KAK7094740.1"/>
    <property type="molecule type" value="Genomic_DNA"/>
</dbReference>
<name>A0AAN9AWJ0_9CAEN</name>
<protein>
    <recommendedName>
        <fullName evidence="8">Protein SMG7</fullName>
    </recommendedName>
</protein>
<dbReference type="InterPro" id="IPR011990">
    <property type="entry name" value="TPR-like_helical_dom_sf"/>
</dbReference>
<feature type="compositionally biased region" description="Basic and acidic residues" evidence="3">
    <location>
        <begin position="1194"/>
        <end position="1206"/>
    </location>
</feature>
<dbReference type="InterPro" id="IPR019458">
    <property type="entry name" value="Est1-like_N"/>
</dbReference>
<feature type="compositionally biased region" description="Polar residues" evidence="3">
    <location>
        <begin position="746"/>
        <end position="764"/>
    </location>
</feature>
<keyword evidence="7" id="KW-1185">Reference proteome</keyword>
<reference evidence="6 7" key="1">
    <citation type="submission" date="2024-02" db="EMBL/GenBank/DDBJ databases">
        <title>Chromosome-scale genome assembly of the rough periwinkle Littorina saxatilis.</title>
        <authorList>
            <person name="De Jode A."/>
            <person name="Faria R."/>
            <person name="Formenti G."/>
            <person name="Sims Y."/>
            <person name="Smith T.P."/>
            <person name="Tracey A."/>
            <person name="Wood J.M.D."/>
            <person name="Zagrodzka Z.B."/>
            <person name="Johannesson K."/>
            <person name="Butlin R.K."/>
            <person name="Leder E.H."/>
        </authorList>
    </citation>
    <scope>NUCLEOTIDE SEQUENCE [LARGE SCALE GENOMIC DNA]</scope>
    <source>
        <strain evidence="6">Snail1</strain>
        <tissue evidence="6">Muscle</tissue>
    </source>
</reference>
<feature type="domain" description="Telomerase activating protein Est1-like N-terminal" evidence="5">
    <location>
        <begin position="113"/>
        <end position="225"/>
    </location>
</feature>